<dbReference type="GO" id="GO:0055085">
    <property type="term" value="P:transmembrane transport"/>
    <property type="evidence" value="ECO:0007669"/>
    <property type="project" value="InterPro"/>
</dbReference>
<evidence type="ECO:0000256" key="2">
    <source>
        <dbReference type="ARBA" id="ARBA00022448"/>
    </source>
</evidence>
<dbReference type="Gene3D" id="1.10.3720.10">
    <property type="entry name" value="MetI-like"/>
    <property type="match status" value="1"/>
</dbReference>
<dbReference type="GO" id="GO:0005886">
    <property type="term" value="C:plasma membrane"/>
    <property type="evidence" value="ECO:0007669"/>
    <property type="project" value="UniProtKB-SubCell"/>
</dbReference>
<comment type="subcellular location">
    <subcellularLocation>
        <location evidence="1 7">Cell membrane</location>
        <topology evidence="1 7">Multi-pass membrane protein</topology>
    </subcellularLocation>
</comment>
<name>A0A212JPQ3_9FIRM</name>
<keyword evidence="3" id="KW-1003">Cell membrane</keyword>
<dbReference type="SUPFAM" id="SSF161098">
    <property type="entry name" value="MetI-like"/>
    <property type="match status" value="1"/>
</dbReference>
<organism evidence="9">
    <name type="scientific">uncultured Eubacteriales bacterium</name>
    <dbReference type="NCBI Taxonomy" id="172733"/>
    <lineage>
        <taxon>Bacteria</taxon>
        <taxon>Bacillati</taxon>
        <taxon>Bacillota</taxon>
        <taxon>Clostridia</taxon>
        <taxon>Eubacteriales</taxon>
        <taxon>environmental samples</taxon>
    </lineage>
</organism>
<dbReference type="PANTHER" id="PTHR43227">
    <property type="entry name" value="BLL4140 PROTEIN"/>
    <property type="match status" value="1"/>
</dbReference>
<feature type="transmembrane region" description="Helical" evidence="7">
    <location>
        <begin position="220"/>
        <end position="240"/>
    </location>
</feature>
<keyword evidence="5 7" id="KW-1133">Transmembrane helix</keyword>
<keyword evidence="6 7" id="KW-0472">Membrane</keyword>
<evidence type="ECO:0000256" key="1">
    <source>
        <dbReference type="ARBA" id="ARBA00004651"/>
    </source>
</evidence>
<reference evidence="9" key="1">
    <citation type="submission" date="2016-04" db="EMBL/GenBank/DDBJ databases">
        <authorList>
            <person name="Evans L.H."/>
            <person name="Alamgir A."/>
            <person name="Owens N."/>
            <person name="Weber N.D."/>
            <person name="Virtaneva K."/>
            <person name="Barbian K."/>
            <person name="Babar A."/>
            <person name="Rosenke K."/>
        </authorList>
    </citation>
    <scope>NUCLEOTIDE SEQUENCE</scope>
    <source>
        <strain evidence="9">86</strain>
    </source>
</reference>
<proteinExistence type="inferred from homology"/>
<keyword evidence="2 7" id="KW-0813">Transport</keyword>
<feature type="domain" description="ABC transmembrane type-1" evidence="8">
    <location>
        <begin position="79"/>
        <end position="292"/>
    </location>
</feature>
<evidence type="ECO:0000256" key="4">
    <source>
        <dbReference type="ARBA" id="ARBA00022692"/>
    </source>
</evidence>
<evidence type="ECO:0000256" key="5">
    <source>
        <dbReference type="ARBA" id="ARBA00022989"/>
    </source>
</evidence>
<evidence type="ECO:0000259" key="8">
    <source>
        <dbReference type="PROSITE" id="PS50928"/>
    </source>
</evidence>
<evidence type="ECO:0000256" key="7">
    <source>
        <dbReference type="RuleBase" id="RU363032"/>
    </source>
</evidence>
<dbReference type="AlphaFoldDB" id="A0A212JPQ3"/>
<dbReference type="InterPro" id="IPR000515">
    <property type="entry name" value="MetI-like"/>
</dbReference>
<dbReference type="EMBL" id="FLUN01000001">
    <property type="protein sequence ID" value="SBW01380.1"/>
    <property type="molecule type" value="Genomic_DNA"/>
</dbReference>
<accession>A0A212JPQ3</accession>
<dbReference type="InterPro" id="IPR050809">
    <property type="entry name" value="UgpAE/MalFG_permease"/>
</dbReference>
<feature type="transmembrane region" description="Helical" evidence="7">
    <location>
        <begin position="165"/>
        <end position="188"/>
    </location>
</feature>
<gene>
    <name evidence="9" type="ORF">KL86CLO1_11474</name>
</gene>
<keyword evidence="4 7" id="KW-0812">Transmembrane</keyword>
<evidence type="ECO:0000313" key="9">
    <source>
        <dbReference type="EMBL" id="SBW01380.1"/>
    </source>
</evidence>
<feature type="transmembrane region" description="Helical" evidence="7">
    <location>
        <begin position="20"/>
        <end position="38"/>
    </location>
</feature>
<feature type="transmembrane region" description="Helical" evidence="7">
    <location>
        <begin position="116"/>
        <end position="137"/>
    </location>
</feature>
<dbReference type="PANTHER" id="PTHR43227:SF7">
    <property type="entry name" value="ARABINOOLIGOSACCHARIDES TRANSPORT SYSTEM PERMEASE PROTEIN ARAP"/>
    <property type="match status" value="1"/>
</dbReference>
<evidence type="ECO:0000256" key="6">
    <source>
        <dbReference type="ARBA" id="ARBA00023136"/>
    </source>
</evidence>
<feature type="transmembrane region" description="Helical" evidence="7">
    <location>
        <begin position="85"/>
        <end position="104"/>
    </location>
</feature>
<dbReference type="InterPro" id="IPR035906">
    <property type="entry name" value="MetI-like_sf"/>
</dbReference>
<dbReference type="CDD" id="cd06261">
    <property type="entry name" value="TM_PBP2"/>
    <property type="match status" value="1"/>
</dbReference>
<dbReference type="Pfam" id="PF00528">
    <property type="entry name" value="BPD_transp_1"/>
    <property type="match status" value="1"/>
</dbReference>
<protein>
    <submittedName>
        <fullName evidence="9">Binding-protein-dependent transport systems inner membrane component</fullName>
    </submittedName>
</protein>
<evidence type="ECO:0000256" key="3">
    <source>
        <dbReference type="ARBA" id="ARBA00022475"/>
    </source>
</evidence>
<dbReference type="PROSITE" id="PS50928">
    <property type="entry name" value="ABC_TM1"/>
    <property type="match status" value="1"/>
</dbReference>
<feature type="transmembrane region" description="Helical" evidence="7">
    <location>
        <begin position="271"/>
        <end position="293"/>
    </location>
</feature>
<comment type="similarity">
    <text evidence="7">Belongs to the binding-protein-dependent transport system permease family.</text>
</comment>
<sequence>MPQENKTARLRMKASVKKDLTGWLIMLPSLLLFAFFVWEPLLETVRMSFYQVKGVTLGQFIGLDNYNLVFSHPLFLTAVGNTCLYTLWSLVIGFFVPILLAALITETVHWRGLFRVGVYFPNIMPGIAAMLMLGFFFRPGETGVLNILLGKAGVSNQLWLTDVNWTVPLIVAAMTWKAAGSTALIYMASISGINPELYEAATIDGARPLQRFFHVTLPSIFRTGKTMLILQIISVFQILYEPLMLTNGGPNNASISIMQLVYRFAFEQFKYSMAAALSVLICLVLLVLTVVYFRLTRKIAQE</sequence>